<evidence type="ECO:0000256" key="1">
    <source>
        <dbReference type="ARBA" id="ARBA00004067"/>
    </source>
</evidence>
<dbReference type="FunFam" id="1.10.150.20:FF:000006">
    <property type="entry name" value="DNA ligase"/>
    <property type="match status" value="1"/>
</dbReference>
<feature type="binding site" evidence="14">
    <location>
        <begin position="56"/>
        <end position="60"/>
    </location>
    <ligand>
        <name>NAD(+)</name>
        <dbReference type="ChEBI" id="CHEBI:57540"/>
    </ligand>
</feature>
<name>A0A1I0IDE4_9BACT</name>
<dbReference type="InterPro" id="IPR041663">
    <property type="entry name" value="DisA/LigA_HHH"/>
</dbReference>
<dbReference type="SMART" id="SM00532">
    <property type="entry name" value="LIGANc"/>
    <property type="match status" value="1"/>
</dbReference>
<comment type="catalytic activity">
    <reaction evidence="12 14 15">
        <text>NAD(+) + (deoxyribonucleotide)n-3'-hydroxyl + 5'-phospho-(deoxyribonucleotide)m = (deoxyribonucleotide)n+m + AMP + beta-nicotinamide D-nucleotide.</text>
        <dbReference type="EC" id="6.5.1.2"/>
    </reaction>
</comment>
<dbReference type="PIRSF" id="PIRSF001604">
    <property type="entry name" value="LigA"/>
    <property type="match status" value="1"/>
</dbReference>
<reference evidence="17 18" key="1">
    <citation type="submission" date="2016-10" db="EMBL/GenBank/DDBJ databases">
        <authorList>
            <person name="de Groot N.N."/>
        </authorList>
    </citation>
    <scope>NUCLEOTIDE SEQUENCE [LARGE SCALE GENOMIC DNA]</scope>
    <source>
        <strain evidence="17 18">DSM 25947</strain>
    </source>
</reference>
<dbReference type="FunFam" id="3.30.470.30:FF:000001">
    <property type="entry name" value="DNA ligase"/>
    <property type="match status" value="1"/>
</dbReference>
<keyword evidence="10 14" id="KW-0520">NAD</keyword>
<organism evidence="17 18">
    <name type="scientific">Draconibacterium orientale</name>
    <dbReference type="NCBI Taxonomy" id="1168034"/>
    <lineage>
        <taxon>Bacteria</taxon>
        <taxon>Pseudomonadati</taxon>
        <taxon>Bacteroidota</taxon>
        <taxon>Bacteroidia</taxon>
        <taxon>Marinilabiliales</taxon>
        <taxon>Prolixibacteraceae</taxon>
        <taxon>Draconibacterium</taxon>
    </lineage>
</organism>
<dbReference type="InterPro" id="IPR036420">
    <property type="entry name" value="BRCT_dom_sf"/>
</dbReference>
<evidence type="ECO:0000256" key="14">
    <source>
        <dbReference type="HAMAP-Rule" id="MF_01588"/>
    </source>
</evidence>
<dbReference type="Gene3D" id="6.20.10.30">
    <property type="match status" value="1"/>
</dbReference>
<feature type="binding site" evidence="14">
    <location>
        <position position="195"/>
    </location>
    <ligand>
        <name>NAD(+)</name>
        <dbReference type="ChEBI" id="CHEBI:57540"/>
    </ligand>
</feature>
<evidence type="ECO:0000256" key="3">
    <source>
        <dbReference type="ARBA" id="ARBA00013308"/>
    </source>
</evidence>
<dbReference type="Proteomes" id="UP000181981">
    <property type="component" value="Unassembled WGS sequence"/>
</dbReference>
<dbReference type="InterPro" id="IPR033136">
    <property type="entry name" value="DNA_ligase_CS"/>
</dbReference>
<evidence type="ECO:0000313" key="18">
    <source>
        <dbReference type="Proteomes" id="UP000181981"/>
    </source>
</evidence>
<dbReference type="Gene3D" id="1.10.287.610">
    <property type="entry name" value="Helix hairpin bin"/>
    <property type="match status" value="1"/>
</dbReference>
<dbReference type="SUPFAM" id="SSF50249">
    <property type="entry name" value="Nucleic acid-binding proteins"/>
    <property type="match status" value="1"/>
</dbReference>
<feature type="binding site" evidence="14">
    <location>
        <position position="428"/>
    </location>
    <ligand>
        <name>Zn(2+)</name>
        <dbReference type="ChEBI" id="CHEBI:29105"/>
    </ligand>
</feature>
<evidence type="ECO:0000256" key="10">
    <source>
        <dbReference type="ARBA" id="ARBA00023027"/>
    </source>
</evidence>
<dbReference type="Pfam" id="PF12826">
    <property type="entry name" value="HHH_2"/>
    <property type="match status" value="1"/>
</dbReference>
<dbReference type="GO" id="GO:0003911">
    <property type="term" value="F:DNA ligase (NAD+) activity"/>
    <property type="evidence" value="ECO:0007669"/>
    <property type="project" value="UniProtKB-UniRule"/>
</dbReference>
<dbReference type="SUPFAM" id="SSF47781">
    <property type="entry name" value="RuvA domain 2-like"/>
    <property type="match status" value="1"/>
</dbReference>
<keyword evidence="8 14" id="KW-0862">Zinc</keyword>
<dbReference type="Pfam" id="PF01653">
    <property type="entry name" value="DNA_ligase_aden"/>
    <property type="match status" value="1"/>
</dbReference>
<evidence type="ECO:0000256" key="9">
    <source>
        <dbReference type="ARBA" id="ARBA00022842"/>
    </source>
</evidence>
<feature type="binding site" evidence="14">
    <location>
        <position position="334"/>
    </location>
    <ligand>
        <name>NAD(+)</name>
        <dbReference type="ChEBI" id="CHEBI:57540"/>
    </ligand>
</feature>
<evidence type="ECO:0000256" key="4">
    <source>
        <dbReference type="ARBA" id="ARBA00022598"/>
    </source>
</evidence>
<dbReference type="SUPFAM" id="SSF56091">
    <property type="entry name" value="DNA ligase/mRNA capping enzyme, catalytic domain"/>
    <property type="match status" value="1"/>
</dbReference>
<comment type="similarity">
    <text evidence="13 14">Belongs to the NAD-dependent DNA ligase family. LigA subfamily.</text>
</comment>
<dbReference type="InterPro" id="IPR001357">
    <property type="entry name" value="BRCT_dom"/>
</dbReference>
<dbReference type="InterPro" id="IPR010994">
    <property type="entry name" value="RuvA_2-like"/>
</dbReference>
<dbReference type="GO" id="GO:0003677">
    <property type="term" value="F:DNA binding"/>
    <property type="evidence" value="ECO:0007669"/>
    <property type="project" value="InterPro"/>
</dbReference>
<dbReference type="HAMAP" id="MF_01588">
    <property type="entry name" value="DNA_ligase_A"/>
    <property type="match status" value="1"/>
</dbReference>
<evidence type="ECO:0000313" key="17">
    <source>
        <dbReference type="EMBL" id="SET94728.1"/>
    </source>
</evidence>
<dbReference type="InterPro" id="IPR004150">
    <property type="entry name" value="NAD_DNA_ligase_OB"/>
</dbReference>
<dbReference type="NCBIfam" id="TIGR00575">
    <property type="entry name" value="dnlj"/>
    <property type="match status" value="1"/>
</dbReference>
<evidence type="ECO:0000256" key="2">
    <source>
        <dbReference type="ARBA" id="ARBA00012722"/>
    </source>
</evidence>
<evidence type="ECO:0000256" key="6">
    <source>
        <dbReference type="ARBA" id="ARBA00022723"/>
    </source>
</evidence>
<feature type="binding site" evidence="14">
    <location>
        <position position="158"/>
    </location>
    <ligand>
        <name>NAD(+)</name>
        <dbReference type="ChEBI" id="CHEBI:57540"/>
    </ligand>
</feature>
<dbReference type="SMART" id="SM00278">
    <property type="entry name" value="HhH1"/>
    <property type="match status" value="3"/>
</dbReference>
<comment type="function">
    <text evidence="1 14">DNA ligase that catalyzes the formation of phosphodiester linkages between 5'-phosphoryl and 3'-hydroxyl groups in double-stranded DNA using NAD as a coenzyme and as the energy source for the reaction. It is essential for DNA replication and repair of damaged DNA.</text>
</comment>
<evidence type="ECO:0000256" key="12">
    <source>
        <dbReference type="ARBA" id="ARBA00034005"/>
    </source>
</evidence>
<dbReference type="GO" id="GO:0046872">
    <property type="term" value="F:metal ion binding"/>
    <property type="evidence" value="ECO:0007669"/>
    <property type="project" value="UniProtKB-KW"/>
</dbReference>
<feature type="binding site" evidence="14">
    <location>
        <position position="135"/>
    </location>
    <ligand>
        <name>NAD(+)</name>
        <dbReference type="ChEBI" id="CHEBI:57540"/>
    </ligand>
</feature>
<dbReference type="InterPro" id="IPR013839">
    <property type="entry name" value="DNAligase_adenylation"/>
</dbReference>
<evidence type="ECO:0000259" key="16">
    <source>
        <dbReference type="PROSITE" id="PS50172"/>
    </source>
</evidence>
<dbReference type="Pfam" id="PF03120">
    <property type="entry name" value="OB_DNA_ligase"/>
    <property type="match status" value="1"/>
</dbReference>
<keyword evidence="11 14" id="KW-0234">DNA repair</keyword>
<dbReference type="PROSITE" id="PS01056">
    <property type="entry name" value="DNA_LIGASE_N2"/>
    <property type="match status" value="1"/>
</dbReference>
<dbReference type="PROSITE" id="PS50172">
    <property type="entry name" value="BRCT"/>
    <property type="match status" value="1"/>
</dbReference>
<dbReference type="Gene3D" id="1.10.150.20">
    <property type="entry name" value="5' to 3' exonuclease, C-terminal subdomain"/>
    <property type="match status" value="2"/>
</dbReference>
<dbReference type="PANTHER" id="PTHR23389">
    <property type="entry name" value="CHROMOSOME TRANSMISSION FIDELITY FACTOR 18"/>
    <property type="match status" value="1"/>
</dbReference>
<keyword evidence="7 14" id="KW-0227">DNA damage</keyword>
<dbReference type="EMBL" id="FOHT01000031">
    <property type="protein sequence ID" value="SET94728.1"/>
    <property type="molecule type" value="Genomic_DNA"/>
</dbReference>
<dbReference type="Pfam" id="PF14520">
    <property type="entry name" value="HHH_5"/>
    <property type="match status" value="1"/>
</dbReference>
<gene>
    <name evidence="14" type="primary">ligA</name>
    <name evidence="17" type="ORF">SAMN05444285_13119</name>
</gene>
<dbReference type="SUPFAM" id="SSF52113">
    <property type="entry name" value="BRCT domain"/>
    <property type="match status" value="1"/>
</dbReference>
<feature type="binding site" evidence="14">
    <location>
        <begin position="104"/>
        <end position="105"/>
    </location>
    <ligand>
        <name>NAD(+)</name>
        <dbReference type="ChEBI" id="CHEBI:57540"/>
    </ligand>
</feature>
<dbReference type="Pfam" id="PF00533">
    <property type="entry name" value="BRCT"/>
    <property type="match status" value="1"/>
</dbReference>
<comment type="cofactor">
    <cofactor evidence="14">
        <name>Mg(2+)</name>
        <dbReference type="ChEBI" id="CHEBI:18420"/>
    </cofactor>
    <cofactor evidence="14">
        <name>Mn(2+)</name>
        <dbReference type="ChEBI" id="CHEBI:29035"/>
    </cofactor>
</comment>
<proteinExistence type="inferred from homology"/>
<feature type="domain" description="BRCT" evidence="16">
    <location>
        <begin position="612"/>
        <end position="690"/>
    </location>
</feature>
<dbReference type="Gene3D" id="2.40.50.140">
    <property type="entry name" value="Nucleic acid-binding proteins"/>
    <property type="match status" value="1"/>
</dbReference>
<keyword evidence="14" id="KW-0464">Manganese</keyword>
<evidence type="ECO:0000256" key="5">
    <source>
        <dbReference type="ARBA" id="ARBA00022705"/>
    </source>
</evidence>
<protein>
    <recommendedName>
        <fullName evidence="3 14">DNA ligase</fullName>
        <ecNumber evidence="2 14">6.5.1.2</ecNumber>
    </recommendedName>
    <alternativeName>
        <fullName evidence="14">Polydeoxyribonucleotide synthase [NAD(+)]</fullName>
    </alternativeName>
</protein>
<dbReference type="Gene3D" id="3.40.50.10190">
    <property type="entry name" value="BRCT domain"/>
    <property type="match status" value="1"/>
</dbReference>
<dbReference type="InterPro" id="IPR018239">
    <property type="entry name" value="DNA_ligase_AS"/>
</dbReference>
<dbReference type="InterPro" id="IPR013840">
    <property type="entry name" value="DNAligase_N"/>
</dbReference>
<keyword evidence="4 14" id="KW-0436">Ligase</keyword>
<dbReference type="FunFam" id="1.10.150.20:FF:000007">
    <property type="entry name" value="DNA ligase"/>
    <property type="match status" value="1"/>
</dbReference>
<evidence type="ECO:0000256" key="7">
    <source>
        <dbReference type="ARBA" id="ARBA00022763"/>
    </source>
</evidence>
<dbReference type="Gene3D" id="3.30.470.30">
    <property type="entry name" value="DNA ligase/mRNA capping enzyme"/>
    <property type="match status" value="1"/>
</dbReference>
<dbReference type="InterPro" id="IPR003583">
    <property type="entry name" value="Hlx-hairpin-Hlx_DNA-bd_motif"/>
</dbReference>
<dbReference type="GO" id="GO:0006260">
    <property type="term" value="P:DNA replication"/>
    <property type="evidence" value="ECO:0007669"/>
    <property type="project" value="UniProtKB-KW"/>
</dbReference>
<dbReference type="CDD" id="cd00114">
    <property type="entry name" value="LIGANc"/>
    <property type="match status" value="1"/>
</dbReference>
<dbReference type="InterPro" id="IPR012340">
    <property type="entry name" value="NA-bd_OB-fold"/>
</dbReference>
<keyword evidence="9 14" id="KW-0460">Magnesium</keyword>
<evidence type="ECO:0000256" key="8">
    <source>
        <dbReference type="ARBA" id="ARBA00022833"/>
    </source>
</evidence>
<sequence length="690" mass="77919">MLVSSNELSLKNHLETFTISARMSSELDLQRIKELQAELAEHNYKYYVLAQPSISDFDFDMKLKELERLEKQYDINDPNSPTQRVGSDLSSDFQQVTHKYNMLSLSNAYSQEELKDFDNRIHKIIGTNDYEYVCELKFDGSSISLTYENGELVRAVTRGDGVKGDDVTNNVRTIQSVPLKLRGNDYPESFEIRGEILLPFNEFNRLNAALEKAGEPLLANPRNTAAGTLKMKNSSIVASRKLDAYLYYVLGENLPEDGHYESLQKAREWGFKISEHTQLCKNIDEVFAFIEKWDSERFNLPVATDGIVIKVNSRKLQNNLGVTAKSPRWAIAYKFKAESVATILKSVSYQVGRTGAITPVANLEPVLIAGTIVKRASLHNADIISNLDLHIDDTVFVEKGGEIIPKITGVDPAKRHPMFQRVQFIESCPECGTKLIRKEGEAAHYCPNEDACPPQIKGKMEHFVSRKAMDIDGIGQETIDLLYNEGLAKNITQLYQLQKEQLLNLERMADKSAQRILDGLEASKQVPFERVLFALGIRFVGETVAKTLVKKLHTIENIQQQTKEQLVEIDEIGDRIAESVVEWFSNEEHLQFIQHLKEYGLQFSISEDQLEGQTNKLEGLSIVISGTFEQHSRDELKKLIEQNGGKNVGSISKKTSYMLAGSNVGPSKLQKVEKLGIPMISEEDFLKMIE</sequence>
<feature type="binding site" evidence="14">
    <location>
        <position position="446"/>
    </location>
    <ligand>
        <name>Zn(2+)</name>
        <dbReference type="ChEBI" id="CHEBI:29105"/>
    </ligand>
</feature>
<keyword evidence="5 14" id="KW-0235">DNA replication</keyword>
<dbReference type="Pfam" id="PF03119">
    <property type="entry name" value="DNA_ligase_ZBD"/>
    <property type="match status" value="1"/>
</dbReference>
<feature type="binding site" evidence="14">
    <location>
        <position position="310"/>
    </location>
    <ligand>
        <name>NAD(+)</name>
        <dbReference type="ChEBI" id="CHEBI:57540"/>
    </ligand>
</feature>
<dbReference type="NCBIfam" id="NF005932">
    <property type="entry name" value="PRK07956.1"/>
    <property type="match status" value="1"/>
</dbReference>
<evidence type="ECO:0000256" key="15">
    <source>
        <dbReference type="RuleBase" id="RU000618"/>
    </source>
</evidence>
<dbReference type="PANTHER" id="PTHR23389:SF9">
    <property type="entry name" value="DNA LIGASE"/>
    <property type="match status" value="1"/>
</dbReference>
<feature type="binding site" evidence="14">
    <location>
        <position position="431"/>
    </location>
    <ligand>
        <name>Zn(2+)</name>
        <dbReference type="ChEBI" id="CHEBI:29105"/>
    </ligand>
</feature>
<feature type="binding site" evidence="14">
    <location>
        <position position="452"/>
    </location>
    <ligand>
        <name>Zn(2+)</name>
        <dbReference type="ChEBI" id="CHEBI:29105"/>
    </ligand>
</feature>
<dbReference type="AlphaFoldDB" id="A0A1I0IDE4"/>
<accession>A0A1I0IDE4</accession>
<dbReference type="InterPro" id="IPR004149">
    <property type="entry name" value="Znf_DNAligase_C4"/>
</dbReference>
<dbReference type="FunFam" id="2.40.50.140:FF:000012">
    <property type="entry name" value="DNA ligase"/>
    <property type="match status" value="1"/>
</dbReference>
<dbReference type="PROSITE" id="PS01055">
    <property type="entry name" value="DNA_LIGASE_N1"/>
    <property type="match status" value="1"/>
</dbReference>
<feature type="active site" description="N6-AMP-lysine intermediate" evidence="14">
    <location>
        <position position="137"/>
    </location>
</feature>
<dbReference type="EC" id="6.5.1.2" evidence="2 14"/>
<dbReference type="GO" id="GO:0005829">
    <property type="term" value="C:cytosol"/>
    <property type="evidence" value="ECO:0007669"/>
    <property type="project" value="TreeGrafter"/>
</dbReference>
<keyword evidence="6 14" id="KW-0479">Metal-binding</keyword>
<dbReference type="GO" id="GO:0006281">
    <property type="term" value="P:DNA repair"/>
    <property type="evidence" value="ECO:0007669"/>
    <property type="project" value="UniProtKB-KW"/>
</dbReference>
<dbReference type="SMART" id="SM00292">
    <property type="entry name" value="BRCT"/>
    <property type="match status" value="1"/>
</dbReference>
<evidence type="ECO:0000256" key="13">
    <source>
        <dbReference type="ARBA" id="ARBA00060881"/>
    </source>
</evidence>
<dbReference type="InterPro" id="IPR001679">
    <property type="entry name" value="DNA_ligase"/>
</dbReference>
<evidence type="ECO:0000256" key="11">
    <source>
        <dbReference type="ARBA" id="ARBA00023204"/>
    </source>
</evidence>